<feature type="domain" description="DUF3074" evidence="2">
    <location>
        <begin position="118"/>
        <end position="349"/>
    </location>
</feature>
<dbReference type="PANTHER" id="PTHR40370:SF1">
    <property type="entry name" value="DUF3074 DOMAIN-CONTAINING PROTEIN"/>
    <property type="match status" value="1"/>
</dbReference>
<feature type="region of interest" description="Disordered" evidence="1">
    <location>
        <begin position="1"/>
        <end position="26"/>
    </location>
</feature>
<evidence type="ECO:0000313" key="3">
    <source>
        <dbReference type="EMBL" id="KAF2794030.1"/>
    </source>
</evidence>
<dbReference type="Proteomes" id="UP000799757">
    <property type="component" value="Unassembled WGS sequence"/>
</dbReference>
<accession>A0A6A6XBU2</accession>
<dbReference type="PANTHER" id="PTHR40370">
    <property type="entry name" value="EXPRESSED PROTEIN"/>
    <property type="match status" value="1"/>
</dbReference>
<dbReference type="AlphaFoldDB" id="A0A6A6XBU2"/>
<dbReference type="Pfam" id="PF11274">
    <property type="entry name" value="DUF3074"/>
    <property type="match status" value="1"/>
</dbReference>
<name>A0A6A6XBU2_9PLEO</name>
<keyword evidence="4" id="KW-1185">Reference proteome</keyword>
<dbReference type="EMBL" id="MU001905">
    <property type="protein sequence ID" value="KAF2794030.1"/>
    <property type="molecule type" value="Genomic_DNA"/>
</dbReference>
<feature type="compositionally biased region" description="Low complexity" evidence="1">
    <location>
        <begin position="1"/>
        <end position="21"/>
    </location>
</feature>
<evidence type="ECO:0000256" key="1">
    <source>
        <dbReference type="SAM" id="MobiDB-lite"/>
    </source>
</evidence>
<dbReference type="InterPro" id="IPR024500">
    <property type="entry name" value="DUF3074"/>
</dbReference>
<protein>
    <recommendedName>
        <fullName evidence="2">DUF3074 domain-containing protein</fullName>
    </recommendedName>
</protein>
<organism evidence="3 4">
    <name type="scientific">Melanomma pulvis-pyrius CBS 109.77</name>
    <dbReference type="NCBI Taxonomy" id="1314802"/>
    <lineage>
        <taxon>Eukaryota</taxon>
        <taxon>Fungi</taxon>
        <taxon>Dikarya</taxon>
        <taxon>Ascomycota</taxon>
        <taxon>Pezizomycotina</taxon>
        <taxon>Dothideomycetes</taxon>
        <taxon>Pleosporomycetidae</taxon>
        <taxon>Pleosporales</taxon>
        <taxon>Melanommataceae</taxon>
        <taxon>Melanomma</taxon>
    </lineage>
</organism>
<proteinExistence type="predicted"/>
<evidence type="ECO:0000313" key="4">
    <source>
        <dbReference type="Proteomes" id="UP000799757"/>
    </source>
</evidence>
<reference evidence="3" key="1">
    <citation type="journal article" date="2020" name="Stud. Mycol.">
        <title>101 Dothideomycetes genomes: a test case for predicting lifestyles and emergence of pathogens.</title>
        <authorList>
            <person name="Haridas S."/>
            <person name="Albert R."/>
            <person name="Binder M."/>
            <person name="Bloem J."/>
            <person name="Labutti K."/>
            <person name="Salamov A."/>
            <person name="Andreopoulos B."/>
            <person name="Baker S."/>
            <person name="Barry K."/>
            <person name="Bills G."/>
            <person name="Bluhm B."/>
            <person name="Cannon C."/>
            <person name="Castanera R."/>
            <person name="Culley D."/>
            <person name="Daum C."/>
            <person name="Ezra D."/>
            <person name="Gonzalez J."/>
            <person name="Henrissat B."/>
            <person name="Kuo A."/>
            <person name="Liang C."/>
            <person name="Lipzen A."/>
            <person name="Lutzoni F."/>
            <person name="Magnuson J."/>
            <person name="Mondo S."/>
            <person name="Nolan M."/>
            <person name="Ohm R."/>
            <person name="Pangilinan J."/>
            <person name="Park H.-J."/>
            <person name="Ramirez L."/>
            <person name="Alfaro M."/>
            <person name="Sun H."/>
            <person name="Tritt A."/>
            <person name="Yoshinaga Y."/>
            <person name="Zwiers L.-H."/>
            <person name="Turgeon B."/>
            <person name="Goodwin S."/>
            <person name="Spatafora J."/>
            <person name="Crous P."/>
            <person name="Grigoriev I."/>
        </authorList>
    </citation>
    <scope>NUCLEOTIDE SEQUENCE</scope>
    <source>
        <strain evidence="3">CBS 109.77</strain>
    </source>
</reference>
<sequence>MAVPRPTTSGSSGNRRSGAPSQASLGSYVPQENPVWPSYLQADTQLIPLGIHNLPFHPDFGARTVSHPNLVSFVKTVFDDAKRWNPQSWKQTGKYVENKVGLEPVHISQYMTKKHDRWFARYNEFYGAHDQHWEELDHVLRDNHSDHEAEYTPDVFDHQCLVKWNQGLDEAERASKMKNISMEITQMYHKMEGLVTNRVFTVLLISGYRTDLAIDPKKADNMSRQFIVVQLPVALQNFPEEVKQRSFTSTAMQYQPHQPKMVHGQAEQLTLAQQTQVGKSLVQGYYASVEQIGYHSAPAGQTVPPKKSPYISWCMSTASDAGGQIPKFFYKFAVPGKIAQDVKFVCDYIKANRGTTGWPVIRGSG</sequence>
<gene>
    <name evidence="3" type="ORF">K505DRAFT_361441</name>
</gene>
<dbReference type="OrthoDB" id="6423603at2759"/>
<evidence type="ECO:0000259" key="2">
    <source>
        <dbReference type="Pfam" id="PF11274"/>
    </source>
</evidence>